<gene>
    <name evidence="8" type="primary">yehY</name>
    <name evidence="8" type="ORF">Mhypo_03136</name>
</gene>
<keyword evidence="4 6" id="KW-1133">Transmembrane helix</keyword>
<reference evidence="8 9" key="1">
    <citation type="submission" date="2018-08" db="EMBL/GenBank/DDBJ databases">
        <title>Meiothermus hypogaeus DSM 23238 genome sequencing project.</title>
        <authorList>
            <person name="Da Costa M.S."/>
            <person name="Albuquerque L."/>
            <person name="Raposo P."/>
            <person name="Froufe H.J.C."/>
            <person name="Barroso C.S."/>
            <person name="Egas C."/>
        </authorList>
    </citation>
    <scope>NUCLEOTIDE SEQUENCE [LARGE SCALE GENOMIC DNA]</scope>
    <source>
        <strain evidence="8 9">DSM 23238</strain>
    </source>
</reference>
<dbReference type="Gene3D" id="1.10.3720.10">
    <property type="entry name" value="MetI-like"/>
    <property type="match status" value="1"/>
</dbReference>
<feature type="transmembrane region" description="Helical" evidence="6">
    <location>
        <begin position="243"/>
        <end position="262"/>
    </location>
</feature>
<proteinExistence type="inferred from homology"/>
<comment type="similarity">
    <text evidence="6">Belongs to the binding-protein-dependent transport system permease family.</text>
</comment>
<dbReference type="SUPFAM" id="SSF161098">
    <property type="entry name" value="MetI-like"/>
    <property type="match status" value="1"/>
</dbReference>
<feature type="transmembrane region" description="Helical" evidence="6">
    <location>
        <begin position="84"/>
        <end position="106"/>
    </location>
</feature>
<feature type="transmembrane region" description="Helical" evidence="6">
    <location>
        <begin position="310"/>
        <end position="333"/>
    </location>
</feature>
<feature type="domain" description="ABC transmembrane type-1" evidence="7">
    <location>
        <begin position="179"/>
        <end position="433"/>
    </location>
</feature>
<sequence>MRAVSPGSRAQGETRRTILNPHPVALLAAGLGLVALGLPWLELKASRIAAGEAVGVWGWPGSWGLLLLGLWLLLAFVRGPWRGLLLGMALLVWGLLVGQGTAYLLSNQLESARVSAAGGLWLSLLALYVGYFAAYREGRGWAVLSAPLALALLIGLGAFDQLGPVVEWRSWREQFATELWRHLSLSGSAVLLAVGVGVPLGVLVASSPRFGWVLGVMGFLQTIPSLALFGLLLPLLAQVSQTLRLETALALLVVGVFAFRLLWAVSGGLAVLLMLPLGLLALVMAGAWLHSLLGPDPLRIAFQAPLQASGIRGIGAAPAVLALTLYALLPVVLNVYTGLRGVPEAVKDAGRGMGMSPAQLFWRVELPLALPLMLEGIRGAASLTIGITTVAALIGAGGLGFFILRGVEGGAPDMVLLGAIPIIGLALLVDSALRWMGGLLRWRMGI</sequence>
<feature type="transmembrane region" description="Helical" evidence="6">
    <location>
        <begin position="141"/>
        <end position="159"/>
    </location>
</feature>
<dbReference type="InterPro" id="IPR035906">
    <property type="entry name" value="MetI-like_sf"/>
</dbReference>
<feature type="transmembrane region" description="Helical" evidence="6">
    <location>
        <begin position="269"/>
        <end position="290"/>
    </location>
</feature>
<dbReference type="PROSITE" id="PS50928">
    <property type="entry name" value="ABC_TM1"/>
    <property type="match status" value="1"/>
</dbReference>
<dbReference type="InterPro" id="IPR000515">
    <property type="entry name" value="MetI-like"/>
</dbReference>
<dbReference type="Proteomes" id="UP000265443">
    <property type="component" value="Unassembled WGS sequence"/>
</dbReference>
<evidence type="ECO:0000256" key="3">
    <source>
        <dbReference type="ARBA" id="ARBA00022692"/>
    </source>
</evidence>
<feature type="transmembrane region" description="Helical" evidence="6">
    <location>
        <begin position="212"/>
        <end position="237"/>
    </location>
</feature>
<keyword evidence="5 6" id="KW-0472">Membrane</keyword>
<keyword evidence="2 6" id="KW-0813">Transport</keyword>
<dbReference type="Pfam" id="PF00528">
    <property type="entry name" value="BPD_transp_1"/>
    <property type="match status" value="1"/>
</dbReference>
<evidence type="ECO:0000256" key="4">
    <source>
        <dbReference type="ARBA" id="ARBA00022989"/>
    </source>
</evidence>
<evidence type="ECO:0000313" key="9">
    <source>
        <dbReference type="Proteomes" id="UP000265443"/>
    </source>
</evidence>
<dbReference type="PANTHER" id="PTHR30177:SF30">
    <property type="entry name" value="GLYCINE BETAINE UPTAKE SYSTEM PERMEASE PROTEIN YEHY"/>
    <property type="match status" value="1"/>
</dbReference>
<comment type="subcellular location">
    <subcellularLocation>
        <location evidence="6">Cell membrane</location>
        <topology evidence="6">Multi-pass membrane protein</topology>
    </subcellularLocation>
    <subcellularLocation>
        <location evidence="1">Membrane</location>
        <topology evidence="1">Multi-pass membrane protein</topology>
    </subcellularLocation>
</comment>
<evidence type="ECO:0000256" key="6">
    <source>
        <dbReference type="RuleBase" id="RU363032"/>
    </source>
</evidence>
<evidence type="ECO:0000256" key="1">
    <source>
        <dbReference type="ARBA" id="ARBA00004141"/>
    </source>
</evidence>
<dbReference type="CDD" id="cd06261">
    <property type="entry name" value="TM_PBP2"/>
    <property type="match status" value="1"/>
</dbReference>
<feature type="transmembrane region" description="Helical" evidence="6">
    <location>
        <begin position="61"/>
        <end position="77"/>
    </location>
</feature>
<feature type="transmembrane region" description="Helical" evidence="6">
    <location>
        <begin position="380"/>
        <end position="403"/>
    </location>
</feature>
<evidence type="ECO:0000256" key="5">
    <source>
        <dbReference type="ARBA" id="ARBA00023136"/>
    </source>
</evidence>
<dbReference type="InterPro" id="IPR051204">
    <property type="entry name" value="ABC_transp_perm/SBD"/>
</dbReference>
<organism evidence="8 9">
    <name type="scientific">Meiothermus hypogaeus</name>
    <dbReference type="NCBI Taxonomy" id="884155"/>
    <lineage>
        <taxon>Bacteria</taxon>
        <taxon>Thermotogati</taxon>
        <taxon>Deinococcota</taxon>
        <taxon>Deinococci</taxon>
        <taxon>Thermales</taxon>
        <taxon>Thermaceae</taxon>
        <taxon>Meiothermus</taxon>
    </lineage>
</organism>
<feature type="transmembrane region" description="Helical" evidence="6">
    <location>
        <begin position="415"/>
        <end position="436"/>
    </location>
</feature>
<protein>
    <submittedName>
        <fullName evidence="8">Glycine betaine uptake system permease protein YehY</fullName>
    </submittedName>
</protein>
<dbReference type="EMBL" id="QWKY01000096">
    <property type="protein sequence ID" value="RIH74917.1"/>
    <property type="molecule type" value="Genomic_DNA"/>
</dbReference>
<keyword evidence="9" id="KW-1185">Reference proteome</keyword>
<evidence type="ECO:0000256" key="2">
    <source>
        <dbReference type="ARBA" id="ARBA00022448"/>
    </source>
</evidence>
<evidence type="ECO:0000313" key="8">
    <source>
        <dbReference type="EMBL" id="RIH74917.1"/>
    </source>
</evidence>
<name>A0ABX9MLZ5_9DEIN</name>
<evidence type="ECO:0000259" key="7">
    <source>
        <dbReference type="PROSITE" id="PS50928"/>
    </source>
</evidence>
<comment type="caution">
    <text evidence="8">The sequence shown here is derived from an EMBL/GenBank/DDBJ whole genome shotgun (WGS) entry which is preliminary data.</text>
</comment>
<feature type="transmembrane region" description="Helical" evidence="6">
    <location>
        <begin position="112"/>
        <end position="134"/>
    </location>
</feature>
<keyword evidence="3 6" id="KW-0812">Transmembrane</keyword>
<dbReference type="PANTHER" id="PTHR30177">
    <property type="entry name" value="GLYCINE BETAINE/L-PROLINE TRANSPORT SYSTEM PERMEASE PROTEIN PROW"/>
    <property type="match status" value="1"/>
</dbReference>
<feature type="transmembrane region" description="Helical" evidence="6">
    <location>
        <begin position="179"/>
        <end position="205"/>
    </location>
</feature>
<feature type="transmembrane region" description="Helical" evidence="6">
    <location>
        <begin position="21"/>
        <end position="41"/>
    </location>
</feature>
<accession>A0ABX9MLZ5</accession>